<keyword evidence="5 7" id="KW-0472">Membrane</keyword>
<dbReference type="RefSeq" id="WP_211361580.1">
    <property type="nucleotide sequence ID" value="NZ_BAAAEW010000002.1"/>
</dbReference>
<feature type="domain" description="MacB-like periplasmic core" evidence="9">
    <location>
        <begin position="41"/>
        <end position="226"/>
    </location>
</feature>
<dbReference type="InterPro" id="IPR003838">
    <property type="entry name" value="ABC3_permease_C"/>
</dbReference>
<evidence type="ECO:0000259" key="9">
    <source>
        <dbReference type="Pfam" id="PF12704"/>
    </source>
</evidence>
<feature type="transmembrane region" description="Helical" evidence="7">
    <location>
        <begin position="283"/>
        <end position="311"/>
    </location>
</feature>
<evidence type="ECO:0000313" key="10">
    <source>
        <dbReference type="EMBL" id="GAA0740379.1"/>
    </source>
</evidence>
<feature type="transmembrane region" description="Helical" evidence="7">
    <location>
        <begin position="340"/>
        <end position="361"/>
    </location>
</feature>
<keyword evidence="4 7" id="KW-1133">Transmembrane helix</keyword>
<organism evidence="10 11">
    <name type="scientific">Ideonella azotifigens</name>
    <dbReference type="NCBI Taxonomy" id="513160"/>
    <lineage>
        <taxon>Bacteria</taxon>
        <taxon>Pseudomonadati</taxon>
        <taxon>Pseudomonadota</taxon>
        <taxon>Betaproteobacteria</taxon>
        <taxon>Burkholderiales</taxon>
        <taxon>Sphaerotilaceae</taxon>
        <taxon>Ideonella</taxon>
    </lineage>
</organism>
<feature type="domain" description="ABC3 transporter permease C-terminal" evidence="8">
    <location>
        <begin position="290"/>
        <end position="401"/>
    </location>
</feature>
<accession>A0ABN1JIA6</accession>
<sequence>MSNFWMDLRPVLSSLSRHKTAAFLIVLEIALSCALICNAVFVIGQRRELMNVSTAVAENELVRVQTIGLRKDENPDVRTREDMVLLRSIAGVRDVTISSQVPFGNSAWNTGYSLRKDQEKPTAHLSLYMVGERFLDTTGLRLLEGRDFLPEEYQSMAVLDKIEGDAPMPSVLINHAAAEKLFPGDSALGKEVWNGNVASRVIGIVDDILPPNLRQGNKAAVLQPVRFNYANGGSYLLRVAPEDRDRVLKEAGVLLDKAMHERIIFRLERMDEMRSKYFREDRALAWLLGIVSLAMLLITALGIVGLASFWVQQRTQMIGVRRALGATRRQILRYFQLENLLLSSAGIALGMLAAYAINYVLMKQHELAPMPLWYLPVGTLGLWALGQLAVLGPAMRAAAVPPVVATRGLA</sequence>
<evidence type="ECO:0000256" key="3">
    <source>
        <dbReference type="ARBA" id="ARBA00022692"/>
    </source>
</evidence>
<evidence type="ECO:0000256" key="5">
    <source>
        <dbReference type="ARBA" id="ARBA00023136"/>
    </source>
</evidence>
<feature type="transmembrane region" description="Helical" evidence="7">
    <location>
        <begin position="373"/>
        <end position="395"/>
    </location>
</feature>
<evidence type="ECO:0000256" key="2">
    <source>
        <dbReference type="ARBA" id="ARBA00022475"/>
    </source>
</evidence>
<keyword evidence="2" id="KW-1003">Cell membrane</keyword>
<evidence type="ECO:0000313" key="11">
    <source>
        <dbReference type="Proteomes" id="UP001500279"/>
    </source>
</evidence>
<keyword evidence="11" id="KW-1185">Reference proteome</keyword>
<evidence type="ECO:0000256" key="4">
    <source>
        <dbReference type="ARBA" id="ARBA00022989"/>
    </source>
</evidence>
<dbReference type="InterPro" id="IPR025857">
    <property type="entry name" value="MacB_PCD"/>
</dbReference>
<dbReference type="Proteomes" id="UP001500279">
    <property type="component" value="Unassembled WGS sequence"/>
</dbReference>
<dbReference type="PANTHER" id="PTHR30572:SF4">
    <property type="entry name" value="ABC TRANSPORTER PERMEASE YTRF"/>
    <property type="match status" value="1"/>
</dbReference>
<dbReference type="EMBL" id="BAAAEW010000002">
    <property type="protein sequence ID" value="GAA0740379.1"/>
    <property type="molecule type" value="Genomic_DNA"/>
</dbReference>
<comment type="similarity">
    <text evidence="6">Belongs to the ABC-4 integral membrane protein family.</text>
</comment>
<dbReference type="InterPro" id="IPR050250">
    <property type="entry name" value="Macrolide_Exporter_MacB"/>
</dbReference>
<feature type="transmembrane region" description="Helical" evidence="7">
    <location>
        <begin position="20"/>
        <end position="43"/>
    </location>
</feature>
<dbReference type="Pfam" id="PF02687">
    <property type="entry name" value="FtsX"/>
    <property type="match status" value="1"/>
</dbReference>
<evidence type="ECO:0000256" key="6">
    <source>
        <dbReference type="ARBA" id="ARBA00038076"/>
    </source>
</evidence>
<comment type="caution">
    <text evidence="10">The sequence shown here is derived from an EMBL/GenBank/DDBJ whole genome shotgun (WGS) entry which is preliminary data.</text>
</comment>
<gene>
    <name evidence="10" type="ORF">GCM10009107_01980</name>
</gene>
<proteinExistence type="inferred from homology"/>
<dbReference type="Pfam" id="PF12704">
    <property type="entry name" value="MacB_PCD"/>
    <property type="match status" value="1"/>
</dbReference>
<reference evidence="10 11" key="1">
    <citation type="journal article" date="2019" name="Int. J. Syst. Evol. Microbiol.">
        <title>The Global Catalogue of Microorganisms (GCM) 10K type strain sequencing project: providing services to taxonomists for standard genome sequencing and annotation.</title>
        <authorList>
            <consortium name="The Broad Institute Genomics Platform"/>
            <consortium name="The Broad Institute Genome Sequencing Center for Infectious Disease"/>
            <person name="Wu L."/>
            <person name="Ma J."/>
        </authorList>
    </citation>
    <scope>NUCLEOTIDE SEQUENCE [LARGE SCALE GENOMIC DNA]</scope>
    <source>
        <strain evidence="10 11">JCM 15503</strain>
    </source>
</reference>
<dbReference type="PANTHER" id="PTHR30572">
    <property type="entry name" value="MEMBRANE COMPONENT OF TRANSPORTER-RELATED"/>
    <property type="match status" value="1"/>
</dbReference>
<protein>
    <submittedName>
        <fullName evidence="10">ABC transporter permease</fullName>
    </submittedName>
</protein>
<evidence type="ECO:0000259" key="8">
    <source>
        <dbReference type="Pfam" id="PF02687"/>
    </source>
</evidence>
<name>A0ABN1JIA6_9BURK</name>
<comment type="subcellular location">
    <subcellularLocation>
        <location evidence="1">Cell membrane</location>
        <topology evidence="1">Multi-pass membrane protein</topology>
    </subcellularLocation>
</comment>
<evidence type="ECO:0000256" key="7">
    <source>
        <dbReference type="SAM" id="Phobius"/>
    </source>
</evidence>
<keyword evidence="3 7" id="KW-0812">Transmembrane</keyword>
<evidence type="ECO:0000256" key="1">
    <source>
        <dbReference type="ARBA" id="ARBA00004651"/>
    </source>
</evidence>